<protein>
    <recommendedName>
        <fullName evidence="3">MACPF domain-containing protein</fullName>
    </recommendedName>
</protein>
<dbReference type="AlphaFoldDB" id="A0A6N6VT48"/>
<organism evidence="1 2">
    <name type="scientific">Silvanigrella paludirubra</name>
    <dbReference type="NCBI Taxonomy" id="2499159"/>
    <lineage>
        <taxon>Bacteria</taxon>
        <taxon>Pseudomonadati</taxon>
        <taxon>Bdellovibrionota</taxon>
        <taxon>Oligoflexia</taxon>
        <taxon>Silvanigrellales</taxon>
        <taxon>Silvanigrellaceae</taxon>
        <taxon>Silvanigrella</taxon>
    </lineage>
</organism>
<comment type="caution">
    <text evidence="1">The sequence shown here is derived from an EMBL/GenBank/DDBJ whole genome shotgun (WGS) entry which is preliminary data.</text>
</comment>
<dbReference type="PROSITE" id="PS51257">
    <property type="entry name" value="PROKAR_LIPOPROTEIN"/>
    <property type="match status" value="1"/>
</dbReference>
<accession>A0A6N6VT48</accession>
<dbReference type="Proteomes" id="UP000437748">
    <property type="component" value="Unassembled WGS sequence"/>
</dbReference>
<proteinExistence type="predicted"/>
<dbReference type="EMBL" id="WFLM01000005">
    <property type="protein sequence ID" value="KAB8036965.1"/>
    <property type="molecule type" value="Genomic_DNA"/>
</dbReference>
<reference evidence="1 2" key="1">
    <citation type="submission" date="2019-10" db="EMBL/GenBank/DDBJ databases">
        <title>New species of Slilvanegrellaceae.</title>
        <authorList>
            <person name="Pitt A."/>
            <person name="Hahn M.W."/>
        </authorList>
    </citation>
    <scope>NUCLEOTIDE SEQUENCE [LARGE SCALE GENOMIC DNA]</scope>
    <source>
        <strain evidence="1 2">SP-Ram-0.45-NSY-1</strain>
    </source>
</reference>
<evidence type="ECO:0000313" key="2">
    <source>
        <dbReference type="Proteomes" id="UP000437748"/>
    </source>
</evidence>
<name>A0A6N6VT48_9BACT</name>
<keyword evidence="2" id="KW-1185">Reference proteome</keyword>
<sequence>MTKKIFKGVILSCLISSCGVVDKKNNEKQIDDANIINYSSLDNHQIESHSSIIGKGFSSIDKTIKNSCLENTYHEFIPNGKSQVSFFNNLSSQDLNEKLNINTNGKIHGPQGEVSIDSSYLQMLDTNDSSSTVTLIANVTNGKNILKKTDSSIPGYKINDFYKSIFDKTKSEFIKVCGDEIIESQKLSAFLVITARMDFKNKASKDAFESTIGANKNIFEEIGANNSTSFSNIDDKIKKSIKITISGTQLGGDFKQLQSILKKNVCNLNQIEQCNQIFETINNYFSNEFLTQLDSNNESVWVTSEIKSTPYSKILILNEKGEYYSDHFNFGLDYTKFSKNLSNIKETSSSIYTKVKLVLEHEQSKHLSQNELNYYNQNLNNAQNNVKTIDEYFSDCNSSHNLHNCISKYNTFSSDYFSPIDESLKNLSIGEHVATYNSGIEMFAINNASFIKKDIDNHIFKNDKKLRFILLDKDNYEINDETMELHCRKDYKSKIKNVNIGIWLSNFINQWPTVYTLIDKAINDEYQTLDVIWNRKDSDITASQIIEHCGQNNKLFSLTEFNSNIKKVVIWENDL</sequence>
<evidence type="ECO:0008006" key="3">
    <source>
        <dbReference type="Google" id="ProtNLM"/>
    </source>
</evidence>
<gene>
    <name evidence="1" type="ORF">GCL60_14085</name>
</gene>
<evidence type="ECO:0000313" key="1">
    <source>
        <dbReference type="EMBL" id="KAB8036965.1"/>
    </source>
</evidence>
<dbReference type="RefSeq" id="WP_153421381.1">
    <property type="nucleotide sequence ID" value="NZ_WFLM01000005.1"/>
</dbReference>
<dbReference type="OrthoDB" id="6278365at2"/>